<dbReference type="SUPFAM" id="SSF56300">
    <property type="entry name" value="Metallo-dependent phosphatases"/>
    <property type="match status" value="1"/>
</dbReference>
<dbReference type="Gene3D" id="3.60.21.10">
    <property type="match status" value="1"/>
</dbReference>
<proteinExistence type="predicted"/>
<protein>
    <submittedName>
        <fullName evidence="1">Uncharacterized protein</fullName>
    </submittedName>
</protein>
<dbReference type="EMBL" id="BARW01010408">
    <property type="protein sequence ID" value="GAI75902.1"/>
    <property type="molecule type" value="Genomic_DNA"/>
</dbReference>
<dbReference type="AlphaFoldDB" id="X1R584"/>
<sequence length="86" mass="9820">MRKFKFFTLIIIGILIIGTISVAGINQSNLEIENNLYDDFYFVQLTDTHIRHKIVDIFESTTEKLATVLEKINSFENPPAFVVITG</sequence>
<organism evidence="1">
    <name type="scientific">marine sediment metagenome</name>
    <dbReference type="NCBI Taxonomy" id="412755"/>
    <lineage>
        <taxon>unclassified sequences</taxon>
        <taxon>metagenomes</taxon>
        <taxon>ecological metagenomes</taxon>
    </lineage>
</organism>
<accession>X1R584</accession>
<name>X1R584_9ZZZZ</name>
<gene>
    <name evidence="1" type="ORF">S12H4_20506</name>
</gene>
<feature type="non-terminal residue" evidence="1">
    <location>
        <position position="86"/>
    </location>
</feature>
<evidence type="ECO:0000313" key="1">
    <source>
        <dbReference type="EMBL" id="GAI75902.1"/>
    </source>
</evidence>
<reference evidence="1" key="1">
    <citation type="journal article" date="2014" name="Front. Microbiol.">
        <title>High frequency of phylogenetically diverse reductive dehalogenase-homologous genes in deep subseafloor sedimentary metagenomes.</title>
        <authorList>
            <person name="Kawai M."/>
            <person name="Futagami T."/>
            <person name="Toyoda A."/>
            <person name="Takaki Y."/>
            <person name="Nishi S."/>
            <person name="Hori S."/>
            <person name="Arai W."/>
            <person name="Tsubouchi T."/>
            <person name="Morono Y."/>
            <person name="Uchiyama I."/>
            <person name="Ito T."/>
            <person name="Fujiyama A."/>
            <person name="Inagaki F."/>
            <person name="Takami H."/>
        </authorList>
    </citation>
    <scope>NUCLEOTIDE SEQUENCE</scope>
    <source>
        <strain evidence="1">Expedition CK06-06</strain>
    </source>
</reference>
<comment type="caution">
    <text evidence="1">The sequence shown here is derived from an EMBL/GenBank/DDBJ whole genome shotgun (WGS) entry which is preliminary data.</text>
</comment>
<dbReference type="InterPro" id="IPR029052">
    <property type="entry name" value="Metallo-depent_PP-like"/>
</dbReference>